<evidence type="ECO:0000256" key="1">
    <source>
        <dbReference type="ARBA" id="ARBA00010716"/>
    </source>
</evidence>
<proteinExistence type="inferred from homology"/>
<keyword evidence="4 12" id="KW-0479">Metal-binding</keyword>
<dbReference type="GO" id="GO:0008448">
    <property type="term" value="F:N-acetylglucosamine-6-phosphate deacetylase activity"/>
    <property type="evidence" value="ECO:0007669"/>
    <property type="project" value="UniProtKB-EC"/>
</dbReference>
<dbReference type="InParanoid" id="A0A543AWP6"/>
<evidence type="ECO:0000256" key="4">
    <source>
        <dbReference type="ARBA" id="ARBA00022723"/>
    </source>
</evidence>
<dbReference type="PIRSF" id="PIRSF038994">
    <property type="entry name" value="NagA"/>
    <property type="match status" value="1"/>
</dbReference>
<evidence type="ECO:0000256" key="8">
    <source>
        <dbReference type="ARBA" id="ARBA00060590"/>
    </source>
</evidence>
<feature type="binding site" evidence="12">
    <location>
        <position position="202"/>
    </location>
    <ligand>
        <name>Zn(2+)</name>
        <dbReference type="ChEBI" id="CHEBI:29105"/>
    </ligand>
</feature>
<feature type="active site" description="Proton donor/acceptor" evidence="10">
    <location>
        <position position="260"/>
    </location>
</feature>
<evidence type="ECO:0000256" key="6">
    <source>
        <dbReference type="ARBA" id="ARBA00023277"/>
    </source>
</evidence>
<evidence type="ECO:0000256" key="3">
    <source>
        <dbReference type="ARBA" id="ARBA00018029"/>
    </source>
</evidence>
<comment type="caution">
    <text evidence="14">The sequence shown here is derived from an EMBL/GenBank/DDBJ whole genome shotgun (WGS) entry which is preliminary data.</text>
</comment>
<feature type="binding site" evidence="11">
    <location>
        <position position="213"/>
    </location>
    <ligand>
        <name>substrate</name>
    </ligand>
</feature>
<reference evidence="14 15" key="1">
    <citation type="submission" date="2019-06" db="EMBL/GenBank/DDBJ databases">
        <title>Sequencing the genomes of 1000 actinobacteria strains.</title>
        <authorList>
            <person name="Klenk H.-P."/>
        </authorList>
    </citation>
    <scope>NUCLEOTIDE SEQUENCE [LARGE SCALE GENOMIC DNA]</scope>
    <source>
        <strain evidence="14 15">DSM 45928</strain>
    </source>
</reference>
<comment type="catalytic activity">
    <reaction evidence="7">
        <text>N-acetyl-D-glucosamine 6-phosphate + H2O = D-glucosamine 6-phosphate + acetate</text>
        <dbReference type="Rhea" id="RHEA:22936"/>
        <dbReference type="ChEBI" id="CHEBI:15377"/>
        <dbReference type="ChEBI" id="CHEBI:30089"/>
        <dbReference type="ChEBI" id="CHEBI:57513"/>
        <dbReference type="ChEBI" id="CHEBI:58725"/>
        <dbReference type="EC" id="3.5.1.25"/>
    </reaction>
</comment>
<keyword evidence="6 9" id="KW-0119">Carbohydrate metabolism</keyword>
<comment type="cofactor">
    <cofactor evidence="12">
        <name>a divalent metal cation</name>
        <dbReference type="ChEBI" id="CHEBI:60240"/>
    </cofactor>
    <text evidence="12">Binds 1 divalent metal cation per subunit.</text>
</comment>
<evidence type="ECO:0000256" key="2">
    <source>
        <dbReference type="ARBA" id="ARBA00011899"/>
    </source>
</evidence>
<dbReference type="AlphaFoldDB" id="A0A543AWP6"/>
<feature type="domain" description="Amidohydrolase-related" evidence="13">
    <location>
        <begin position="40"/>
        <end position="365"/>
    </location>
</feature>
<dbReference type="InterPro" id="IPR003764">
    <property type="entry name" value="GlcNAc_6-P_deAcase"/>
</dbReference>
<keyword evidence="5 9" id="KW-0378">Hydrolase</keyword>
<evidence type="ECO:0000256" key="11">
    <source>
        <dbReference type="PIRSR" id="PIRSR038994-2"/>
    </source>
</evidence>
<name>A0A543AWP6_9ACTN</name>
<dbReference type="NCBIfam" id="TIGR00221">
    <property type="entry name" value="nagA"/>
    <property type="match status" value="1"/>
</dbReference>
<evidence type="ECO:0000313" key="14">
    <source>
        <dbReference type="EMBL" id="TQL77002.1"/>
    </source>
</evidence>
<evidence type="ECO:0000259" key="13">
    <source>
        <dbReference type="Pfam" id="PF01979"/>
    </source>
</evidence>
<dbReference type="Pfam" id="PF01979">
    <property type="entry name" value="Amidohydro_1"/>
    <property type="match status" value="1"/>
</dbReference>
<dbReference type="SUPFAM" id="SSF51338">
    <property type="entry name" value="Composite domain of metallo-dependent hydrolases"/>
    <property type="match status" value="1"/>
</dbReference>
<feature type="binding site" evidence="11">
    <location>
        <begin position="294"/>
        <end position="296"/>
    </location>
    <ligand>
        <name>substrate</name>
    </ligand>
</feature>
<dbReference type="FunCoup" id="A0A543AWP6">
    <property type="interactions" value="141"/>
</dbReference>
<dbReference type="CDD" id="cd00854">
    <property type="entry name" value="NagA"/>
    <property type="match status" value="1"/>
</dbReference>
<evidence type="ECO:0000256" key="10">
    <source>
        <dbReference type="PIRSR" id="PIRSR038994-1"/>
    </source>
</evidence>
<dbReference type="Gene3D" id="3.20.20.140">
    <property type="entry name" value="Metal-dependent hydrolases"/>
    <property type="match status" value="1"/>
</dbReference>
<gene>
    <name evidence="14" type="ORF">FB566_2546</name>
</gene>
<feature type="binding site" evidence="11">
    <location>
        <position position="126"/>
    </location>
    <ligand>
        <name>substrate</name>
    </ligand>
</feature>
<feature type="binding site" evidence="11">
    <location>
        <position position="237"/>
    </location>
    <ligand>
        <name>substrate</name>
    </ligand>
</feature>
<accession>A0A543AWP6</accession>
<dbReference type="SUPFAM" id="SSF51556">
    <property type="entry name" value="Metallo-dependent hydrolases"/>
    <property type="match status" value="1"/>
</dbReference>
<evidence type="ECO:0000256" key="5">
    <source>
        <dbReference type="ARBA" id="ARBA00022801"/>
    </source>
</evidence>
<feature type="binding site" evidence="11">
    <location>
        <begin position="205"/>
        <end position="206"/>
    </location>
    <ligand>
        <name>substrate</name>
    </ligand>
</feature>
<sequence length="368" mass="38533">MQLPTSARVVTPDLVINGTVQVDGDRIAAITESEAEPTGWIIPGFIDIHCHGGNGATYTTGDADQARTAAAFHLRHGTTTTMASLVSSPFDLMLSATKAFRPLVEEGVLAGIHFEGPYLSDARCGAQNPAALRDPDVKEIDQLIEAGAGTVKMMTIAPERDGAIEAIEYLSVQGVIASIGHTDASFEVTQAAIAAGATAATHVFNGMRPFNHRDPGPIPALLDDPRVVCEFIPDPVHLHPGTLAFATHASCAPWAVLVTDAMSATGMPDGDYDLGGLKVRVAEGAARLADDGSIAGSVITMDDGFRNAVELAGIEIPMVSQMASGTPAELLGLTDVGQISPGMRADLLVYSEDLKLQGVMRAGEWIER</sequence>
<dbReference type="PANTHER" id="PTHR11113">
    <property type="entry name" value="N-ACETYLGLUCOSAMINE-6-PHOSPHATE DEACETYLASE"/>
    <property type="match status" value="1"/>
</dbReference>
<evidence type="ECO:0000256" key="7">
    <source>
        <dbReference type="ARBA" id="ARBA00047647"/>
    </source>
</evidence>
<dbReference type="PANTHER" id="PTHR11113:SF14">
    <property type="entry name" value="N-ACETYLGLUCOSAMINE-6-PHOSPHATE DEACETYLASE"/>
    <property type="match status" value="1"/>
</dbReference>
<dbReference type="RefSeq" id="WP_142039245.1">
    <property type="nucleotide sequence ID" value="NZ_JBHTGS010000001.1"/>
</dbReference>
<feature type="binding site" evidence="12">
    <location>
        <position position="181"/>
    </location>
    <ligand>
        <name>Zn(2+)</name>
        <dbReference type="ChEBI" id="CHEBI:29105"/>
    </ligand>
</feature>
<dbReference type="OrthoDB" id="9776488at2"/>
<dbReference type="Gene3D" id="2.30.40.10">
    <property type="entry name" value="Urease, subunit C, domain 1"/>
    <property type="match status" value="1"/>
</dbReference>
<evidence type="ECO:0000256" key="12">
    <source>
        <dbReference type="PIRSR" id="PIRSR038994-3"/>
    </source>
</evidence>
<comment type="similarity">
    <text evidence="1 9">Belongs to the metallo-dependent hydrolases superfamily. NagA family.</text>
</comment>
<dbReference type="GO" id="GO:0046872">
    <property type="term" value="F:metal ion binding"/>
    <property type="evidence" value="ECO:0007669"/>
    <property type="project" value="UniProtKB-KW"/>
</dbReference>
<keyword evidence="15" id="KW-1185">Reference proteome</keyword>
<dbReference type="InterPro" id="IPR011059">
    <property type="entry name" value="Metal-dep_hydrolase_composite"/>
</dbReference>
<dbReference type="EMBL" id="VFOW01000001">
    <property type="protein sequence ID" value="TQL77002.1"/>
    <property type="molecule type" value="Genomic_DNA"/>
</dbReference>
<dbReference type="Proteomes" id="UP000317043">
    <property type="component" value="Unassembled WGS sequence"/>
</dbReference>
<evidence type="ECO:0000256" key="9">
    <source>
        <dbReference type="PIRNR" id="PIRNR038994"/>
    </source>
</evidence>
<evidence type="ECO:0000313" key="15">
    <source>
        <dbReference type="Proteomes" id="UP000317043"/>
    </source>
</evidence>
<feature type="binding site" evidence="12">
    <location>
        <position position="115"/>
    </location>
    <ligand>
        <name>Zn(2+)</name>
        <dbReference type="ChEBI" id="CHEBI:29105"/>
    </ligand>
</feature>
<comment type="pathway">
    <text evidence="8">Amino-sugar metabolism; N-acetylneuraminate degradation; D-fructose 6-phosphate from N-acetylneuraminate: step 4/5.</text>
</comment>
<organism evidence="14 15">
    <name type="scientific">Stackebrandtia endophytica</name>
    <dbReference type="NCBI Taxonomy" id="1496996"/>
    <lineage>
        <taxon>Bacteria</taxon>
        <taxon>Bacillati</taxon>
        <taxon>Actinomycetota</taxon>
        <taxon>Actinomycetes</taxon>
        <taxon>Glycomycetales</taxon>
        <taxon>Glycomycetaceae</taxon>
        <taxon>Stackebrandtia</taxon>
    </lineage>
</organism>
<dbReference type="GO" id="GO:0006046">
    <property type="term" value="P:N-acetylglucosamine catabolic process"/>
    <property type="evidence" value="ECO:0007669"/>
    <property type="project" value="TreeGrafter"/>
</dbReference>
<dbReference type="EC" id="3.5.1.25" evidence="2"/>
<dbReference type="InterPro" id="IPR032466">
    <property type="entry name" value="Metal_Hydrolase"/>
</dbReference>
<dbReference type="InterPro" id="IPR006680">
    <property type="entry name" value="Amidohydro-rel"/>
</dbReference>
<protein>
    <recommendedName>
        <fullName evidence="3">N-acetylglucosamine-6-phosphate deacetylase</fullName>
        <ecNumber evidence="2">3.5.1.25</ecNumber>
    </recommendedName>
</protein>
<dbReference type="FunFam" id="3.20.20.140:FF:000004">
    <property type="entry name" value="N-acetylglucosamine-6-phosphate deacetylase"/>
    <property type="match status" value="1"/>
</dbReference>